<reference evidence="1" key="1">
    <citation type="submission" date="2014-09" db="EMBL/GenBank/DDBJ databases">
        <authorList>
            <person name="Magalhaes I.L.F."/>
            <person name="Oliveira U."/>
            <person name="Santos F.R."/>
            <person name="Vidigal T.H.D.A."/>
            <person name="Brescovit A.D."/>
            <person name="Santos A.J."/>
        </authorList>
    </citation>
    <scope>NUCLEOTIDE SEQUENCE</scope>
    <source>
        <tissue evidence="1">Shoot tissue taken approximately 20 cm above the soil surface</tissue>
    </source>
</reference>
<proteinExistence type="predicted"/>
<accession>A0A0A8Y359</accession>
<name>A0A0A8Y359_ARUDO</name>
<reference evidence="1" key="2">
    <citation type="journal article" date="2015" name="Data Brief">
        <title>Shoot transcriptome of the giant reed, Arundo donax.</title>
        <authorList>
            <person name="Barrero R.A."/>
            <person name="Guerrero F.D."/>
            <person name="Moolhuijzen P."/>
            <person name="Goolsby J.A."/>
            <person name="Tidwell J."/>
            <person name="Bellgard S.E."/>
            <person name="Bellgard M.I."/>
        </authorList>
    </citation>
    <scope>NUCLEOTIDE SEQUENCE</scope>
    <source>
        <tissue evidence="1">Shoot tissue taken approximately 20 cm above the soil surface</tissue>
    </source>
</reference>
<protein>
    <submittedName>
        <fullName evidence="1">Uncharacterized protein</fullName>
    </submittedName>
</protein>
<sequence length="15" mass="1706">MVMPLTNSRRSSVMP</sequence>
<dbReference type="EMBL" id="GBRH01279708">
    <property type="protein sequence ID" value="JAD18187.1"/>
    <property type="molecule type" value="Transcribed_RNA"/>
</dbReference>
<evidence type="ECO:0000313" key="1">
    <source>
        <dbReference type="EMBL" id="JAD18187.1"/>
    </source>
</evidence>
<organism evidence="1">
    <name type="scientific">Arundo donax</name>
    <name type="common">Giant reed</name>
    <name type="synonym">Donax arundinaceus</name>
    <dbReference type="NCBI Taxonomy" id="35708"/>
    <lineage>
        <taxon>Eukaryota</taxon>
        <taxon>Viridiplantae</taxon>
        <taxon>Streptophyta</taxon>
        <taxon>Embryophyta</taxon>
        <taxon>Tracheophyta</taxon>
        <taxon>Spermatophyta</taxon>
        <taxon>Magnoliopsida</taxon>
        <taxon>Liliopsida</taxon>
        <taxon>Poales</taxon>
        <taxon>Poaceae</taxon>
        <taxon>PACMAD clade</taxon>
        <taxon>Arundinoideae</taxon>
        <taxon>Arundineae</taxon>
        <taxon>Arundo</taxon>
    </lineage>
</organism>